<comment type="caution">
    <text evidence="1">The sequence shown here is derived from an EMBL/GenBank/DDBJ whole genome shotgun (WGS) entry which is preliminary data.</text>
</comment>
<gene>
    <name evidence="1" type="ORF">Poly21_57410</name>
</gene>
<evidence type="ECO:0000313" key="2">
    <source>
        <dbReference type="Proteomes" id="UP000319908"/>
    </source>
</evidence>
<dbReference type="AlphaFoldDB" id="A0A5C6B1L0"/>
<protein>
    <submittedName>
        <fullName evidence="1">Uncharacterized protein</fullName>
    </submittedName>
</protein>
<name>A0A5C6B1L0_9BACT</name>
<dbReference type="EMBL" id="SJPU01000024">
    <property type="protein sequence ID" value="TWU05359.1"/>
    <property type="molecule type" value="Genomic_DNA"/>
</dbReference>
<evidence type="ECO:0000313" key="1">
    <source>
        <dbReference type="EMBL" id="TWU05359.1"/>
    </source>
</evidence>
<keyword evidence="2" id="KW-1185">Reference proteome</keyword>
<accession>A0A5C6B1L0</accession>
<dbReference type="Proteomes" id="UP000319908">
    <property type="component" value="Unassembled WGS sequence"/>
</dbReference>
<organism evidence="1 2">
    <name type="scientific">Allorhodopirellula heiligendammensis</name>
    <dbReference type="NCBI Taxonomy" id="2714739"/>
    <lineage>
        <taxon>Bacteria</taxon>
        <taxon>Pseudomonadati</taxon>
        <taxon>Planctomycetota</taxon>
        <taxon>Planctomycetia</taxon>
        <taxon>Pirellulales</taxon>
        <taxon>Pirellulaceae</taxon>
        <taxon>Allorhodopirellula</taxon>
    </lineage>
</organism>
<sequence>MTGWILSVLHRFVTDLIISSDSGGNGHFSDHHRFFSQATWGIDLLFHQRGRTL</sequence>
<proteinExistence type="predicted"/>
<reference evidence="1 2" key="1">
    <citation type="journal article" date="2020" name="Antonie Van Leeuwenhoek">
        <title>Rhodopirellula heiligendammensis sp. nov., Rhodopirellula pilleata sp. nov., and Rhodopirellula solitaria sp. nov. isolated from natural or artificial marine surfaces in Northern Germany and California, USA, and emended description of the genus Rhodopirellula.</title>
        <authorList>
            <person name="Kallscheuer N."/>
            <person name="Wiegand S."/>
            <person name="Jogler M."/>
            <person name="Boedeker C."/>
            <person name="Peeters S.H."/>
            <person name="Rast P."/>
            <person name="Heuer A."/>
            <person name="Jetten M.S.M."/>
            <person name="Rohde M."/>
            <person name="Jogler C."/>
        </authorList>
    </citation>
    <scope>NUCLEOTIDE SEQUENCE [LARGE SCALE GENOMIC DNA]</scope>
    <source>
        <strain evidence="1 2">Poly21</strain>
    </source>
</reference>